<sequence>MPKLNKSQNLSEKLGKGGKKLKKKPALTLRERLGEKRKAEEKRQKIIGLLITSLTLSGLVGLPLILLFDVEIGVAVAAGIASIIFACQYPRLALWAFLIYMPFSGTVTYALGGGNAIFQISKDFLYIPALLALVVECRRTRKPILIPQKLLPSFAILLFMSLLTLLFVNTLQEFLPYCSEVRKEMCKEGIPFLQGVLGLKVLIGYVPLIFCAYYLIEDKKQMFFLGRLLLVLAIICCVLGLMQYWLLSSGRCVGTRELTGAELFKPNLSARCLVGGALLYSPSQGVIRLPGTFVSPWHWGWFLIANSVITFTIAFFDKSFYWRLAGLGGMALVFINAVISGQRIAFALVPVLTVILLILTGQIKNFKRFIPLGVGLVLLLSLAAIFNPNIVQERVASFVGRWHASPPHVFMLQQFDYAVNNTQGILGRGLGKATNSTRVFGPISFIETFHAKLIYEMGYLGTLAFMVFVTHLCILTYQDYRSIGDPSLRSFASSFWVFILIISYFPYWYPLDTDPVAIYYWLFAGVIFKLPVIDKQEEQEPGTEVESLGNKKLKLKRLRKKL</sequence>
<keyword evidence="2" id="KW-1133">Transmembrane helix</keyword>
<feature type="transmembrane region" description="Helical" evidence="2">
    <location>
        <begin position="192"/>
        <end position="216"/>
    </location>
</feature>
<feature type="compositionally biased region" description="Polar residues" evidence="1">
    <location>
        <begin position="1"/>
        <end position="11"/>
    </location>
</feature>
<name>A0A941JNN2_9CHRO</name>
<feature type="transmembrane region" description="Helical" evidence="2">
    <location>
        <begin position="298"/>
        <end position="316"/>
    </location>
</feature>
<feature type="transmembrane region" description="Helical" evidence="2">
    <location>
        <begin position="321"/>
        <end position="339"/>
    </location>
</feature>
<reference evidence="3" key="1">
    <citation type="submission" date="2021-02" db="EMBL/GenBank/DDBJ databases">
        <title>Metagenome analyses of Stigonema ocellatum DSM 106950, Chlorogloea purpurea SAG 13.99 and Gomphosphaeria aponina DSM 107014.</title>
        <authorList>
            <person name="Marter P."/>
            <person name="Huang S."/>
        </authorList>
    </citation>
    <scope>NUCLEOTIDE SEQUENCE</scope>
    <source>
        <strain evidence="3">JP213</strain>
    </source>
</reference>
<proteinExistence type="predicted"/>
<feature type="transmembrane region" description="Helical" evidence="2">
    <location>
        <begin position="490"/>
        <end position="510"/>
    </location>
</feature>
<accession>A0A941JNN2</accession>
<dbReference type="Proteomes" id="UP000767446">
    <property type="component" value="Unassembled WGS sequence"/>
</dbReference>
<feature type="transmembrane region" description="Helical" evidence="2">
    <location>
        <begin position="46"/>
        <end position="66"/>
    </location>
</feature>
<feature type="region of interest" description="Disordered" evidence="1">
    <location>
        <begin position="1"/>
        <end position="22"/>
    </location>
</feature>
<feature type="transmembrane region" description="Helical" evidence="2">
    <location>
        <begin position="150"/>
        <end position="172"/>
    </location>
</feature>
<feature type="transmembrane region" description="Helical" evidence="2">
    <location>
        <begin position="117"/>
        <end position="138"/>
    </location>
</feature>
<keyword evidence="2" id="KW-0472">Membrane</keyword>
<organism evidence="3 4">
    <name type="scientific">Gomphosphaeria aponina SAG 52.96 = DSM 107014</name>
    <dbReference type="NCBI Taxonomy" id="1521640"/>
    <lineage>
        <taxon>Bacteria</taxon>
        <taxon>Bacillati</taxon>
        <taxon>Cyanobacteriota</taxon>
        <taxon>Cyanophyceae</taxon>
        <taxon>Oscillatoriophycideae</taxon>
        <taxon>Chroococcales</taxon>
        <taxon>Gomphosphaeriaceae</taxon>
        <taxon>Gomphosphaeria</taxon>
    </lineage>
</organism>
<feature type="transmembrane region" description="Helical" evidence="2">
    <location>
        <begin position="228"/>
        <end position="247"/>
    </location>
</feature>
<evidence type="ECO:0000256" key="2">
    <source>
        <dbReference type="SAM" id="Phobius"/>
    </source>
</evidence>
<dbReference type="EMBL" id="JADQBC010000143">
    <property type="protein sequence ID" value="MBR8829529.1"/>
    <property type="molecule type" value="Genomic_DNA"/>
</dbReference>
<comment type="caution">
    <text evidence="3">The sequence shown here is derived from an EMBL/GenBank/DDBJ whole genome shotgun (WGS) entry which is preliminary data.</text>
</comment>
<dbReference type="InterPro" id="IPR049753">
    <property type="entry name" value="EPS_HpsL-like"/>
</dbReference>
<evidence type="ECO:0000313" key="3">
    <source>
        <dbReference type="EMBL" id="MBR8829529.1"/>
    </source>
</evidence>
<protein>
    <submittedName>
        <fullName evidence="3">Hormogonium polysaccharide biosynthesis protein HpsL</fullName>
    </submittedName>
</protein>
<feature type="transmembrane region" description="Helical" evidence="2">
    <location>
        <begin position="457"/>
        <end position="478"/>
    </location>
</feature>
<evidence type="ECO:0000256" key="1">
    <source>
        <dbReference type="SAM" id="MobiDB-lite"/>
    </source>
</evidence>
<gene>
    <name evidence="3" type="primary">hpsL</name>
    <name evidence="3" type="ORF">DSM107014_16805</name>
</gene>
<feature type="transmembrane region" description="Helical" evidence="2">
    <location>
        <begin position="72"/>
        <end position="87"/>
    </location>
</feature>
<feature type="transmembrane region" description="Helical" evidence="2">
    <location>
        <begin position="369"/>
        <end position="386"/>
    </location>
</feature>
<feature type="transmembrane region" description="Helical" evidence="2">
    <location>
        <begin position="345"/>
        <end position="362"/>
    </location>
</feature>
<keyword evidence="2" id="KW-0812">Transmembrane</keyword>
<feature type="transmembrane region" description="Helical" evidence="2">
    <location>
        <begin position="92"/>
        <end position="111"/>
    </location>
</feature>
<evidence type="ECO:0000313" key="4">
    <source>
        <dbReference type="Proteomes" id="UP000767446"/>
    </source>
</evidence>
<dbReference type="AlphaFoldDB" id="A0A941JNN2"/>
<dbReference type="NCBIfam" id="NF038300">
    <property type="entry name" value="EPS_HpsL"/>
    <property type="match status" value="1"/>
</dbReference>
<feature type="transmembrane region" description="Helical" evidence="2">
    <location>
        <begin position="516"/>
        <end position="533"/>
    </location>
</feature>